<feature type="domain" description="Peptidase A2" evidence="4">
    <location>
        <begin position="285"/>
        <end position="357"/>
    </location>
</feature>
<dbReference type="GO" id="GO:0004190">
    <property type="term" value="F:aspartic-type endopeptidase activity"/>
    <property type="evidence" value="ECO:0007669"/>
    <property type="project" value="InterPro"/>
</dbReference>
<dbReference type="InterPro" id="IPR034132">
    <property type="entry name" value="RP_Saci-like"/>
</dbReference>
<proteinExistence type="predicted"/>
<reference evidence="5" key="1">
    <citation type="submission" date="2021-01" db="EMBL/GenBank/DDBJ databases">
        <authorList>
            <person name="Li R."/>
            <person name="Bekaert M."/>
        </authorList>
    </citation>
    <scope>NUCLEOTIDE SEQUENCE</scope>
    <source>
        <strain evidence="5">Farmed</strain>
    </source>
</reference>
<feature type="coiled-coil region" evidence="2">
    <location>
        <begin position="188"/>
        <end position="215"/>
    </location>
</feature>
<dbReference type="PANTHER" id="PTHR33327:SF3">
    <property type="entry name" value="RNA-DIRECTED DNA POLYMERASE"/>
    <property type="match status" value="1"/>
</dbReference>
<dbReference type="InterPro" id="IPR001969">
    <property type="entry name" value="Aspartic_peptidase_AS"/>
</dbReference>
<dbReference type="PROSITE" id="PS00141">
    <property type="entry name" value="ASP_PROTEASE"/>
    <property type="match status" value="1"/>
</dbReference>
<feature type="region of interest" description="Disordered" evidence="3">
    <location>
        <begin position="216"/>
        <end position="243"/>
    </location>
</feature>
<protein>
    <recommendedName>
        <fullName evidence="4">Peptidase A2 domain-containing protein</fullName>
    </recommendedName>
</protein>
<dbReference type="Proteomes" id="UP000597762">
    <property type="component" value="Unassembled WGS sequence"/>
</dbReference>
<dbReference type="InterPro" id="IPR055469">
    <property type="entry name" value="DUF7041"/>
</dbReference>
<organism evidence="5 6">
    <name type="scientific">Acanthosepion pharaonis</name>
    <name type="common">Pharaoh cuttlefish</name>
    <name type="synonym">Sepia pharaonis</name>
    <dbReference type="NCBI Taxonomy" id="158019"/>
    <lineage>
        <taxon>Eukaryota</taxon>
        <taxon>Metazoa</taxon>
        <taxon>Spiralia</taxon>
        <taxon>Lophotrochozoa</taxon>
        <taxon>Mollusca</taxon>
        <taxon>Cephalopoda</taxon>
        <taxon>Coleoidea</taxon>
        <taxon>Decapodiformes</taxon>
        <taxon>Sepiida</taxon>
        <taxon>Sepiina</taxon>
        <taxon>Sepiidae</taxon>
        <taxon>Acanthosepion</taxon>
    </lineage>
</organism>
<dbReference type="GO" id="GO:0006508">
    <property type="term" value="P:proteolysis"/>
    <property type="evidence" value="ECO:0007669"/>
    <property type="project" value="InterPro"/>
</dbReference>
<gene>
    <name evidence="5" type="ORF">SPHA_6737</name>
</gene>
<dbReference type="InterPro" id="IPR021109">
    <property type="entry name" value="Peptidase_aspartic_dom_sf"/>
</dbReference>
<evidence type="ECO:0000256" key="3">
    <source>
        <dbReference type="SAM" id="MobiDB-lite"/>
    </source>
</evidence>
<comment type="caution">
    <text evidence="5">The sequence shown here is derived from an EMBL/GenBank/DDBJ whole genome shotgun (WGS) entry which is preliminary data.</text>
</comment>
<evidence type="ECO:0000313" key="6">
    <source>
        <dbReference type="Proteomes" id="UP000597762"/>
    </source>
</evidence>
<evidence type="ECO:0000256" key="2">
    <source>
        <dbReference type="SAM" id="Coils"/>
    </source>
</evidence>
<dbReference type="OrthoDB" id="6251906at2759"/>
<accession>A0A812AZR4</accession>
<evidence type="ECO:0000256" key="1">
    <source>
        <dbReference type="ARBA" id="ARBA00022801"/>
    </source>
</evidence>
<evidence type="ECO:0000259" key="4">
    <source>
        <dbReference type="PROSITE" id="PS50175"/>
    </source>
</evidence>
<dbReference type="SUPFAM" id="SSF50630">
    <property type="entry name" value="Acid proteases"/>
    <property type="match status" value="1"/>
</dbReference>
<keyword evidence="2" id="KW-0175">Coiled coil</keyword>
<keyword evidence="1" id="KW-0378">Hydrolase</keyword>
<keyword evidence="6" id="KW-1185">Reference proteome</keyword>
<dbReference type="InterPro" id="IPR001995">
    <property type="entry name" value="Peptidase_A2_cat"/>
</dbReference>
<dbReference type="CDD" id="cd06094">
    <property type="entry name" value="RP_Saci_like"/>
    <property type="match status" value="1"/>
</dbReference>
<sequence>MDTGKRLAEKIAEHTETEINTSAALIQLPPYNSINTTRCWFIQLEAIFSARKVTRQDTKYASVVQALPASIVEEVEDILLNTPDQLPYTCLKEAILKRTGRSDEDHIRDLFSNVSLGDRTPSQLLRLMKSRLGNNTMAEPILRGLWMDQLPPNITQVLALVSVETPLDVVADSADKIYSQAHQKVHQVESHGNHTQRLEEEMTRLRAELRDLKLSLCRRQRSPAPRTRNRSRTRSSSPGQRNSVDECWYHQTFGKRIDRQAATTIPVGTRSHSRLFYVWDRNNGLKFLVDTGAAISVIPPTNRSAFKPTPFQLRAANGSTIETYGNKELTLNINLGRDFKWSFTVADVRTPLLGADFLAHYNLAVHMKTRILSDNMTTIKITGIPSSFNTTRISVATQHDPHYVEILRRQPICFTTASGTQIRRGFQDLRGLPKLNASTVPDRYPVPHIHDFASGLTSESHSITTLQGSTHSTLCYCLPSETPAHSCSFQQSPAHSCRFQLTPAASSTPPLSAPLQQVSGI</sequence>
<dbReference type="PANTHER" id="PTHR33327">
    <property type="entry name" value="ENDONUCLEASE"/>
    <property type="match status" value="1"/>
</dbReference>
<evidence type="ECO:0000313" key="5">
    <source>
        <dbReference type="EMBL" id="CAE1161183.1"/>
    </source>
</evidence>
<dbReference type="Pfam" id="PF23055">
    <property type="entry name" value="DUF7041"/>
    <property type="match status" value="1"/>
</dbReference>
<dbReference type="EMBL" id="CAHIKZ030000220">
    <property type="protein sequence ID" value="CAE1161183.1"/>
    <property type="molecule type" value="Genomic_DNA"/>
</dbReference>
<dbReference type="AlphaFoldDB" id="A0A812AZR4"/>
<feature type="compositionally biased region" description="Basic residues" evidence="3">
    <location>
        <begin position="216"/>
        <end position="233"/>
    </location>
</feature>
<dbReference type="Gene3D" id="2.40.70.10">
    <property type="entry name" value="Acid Proteases"/>
    <property type="match status" value="1"/>
</dbReference>
<name>A0A812AZR4_ACAPH</name>
<dbReference type="PROSITE" id="PS50175">
    <property type="entry name" value="ASP_PROT_RETROV"/>
    <property type="match status" value="1"/>
</dbReference>